<comment type="similarity">
    <text evidence="1">Belongs to the glycosyltransferase 2 family.</text>
</comment>
<evidence type="ECO:0000259" key="2">
    <source>
        <dbReference type="Pfam" id="PF00535"/>
    </source>
</evidence>
<dbReference type="Proteomes" id="UP000185663">
    <property type="component" value="Chromosome I"/>
</dbReference>
<feature type="domain" description="Glycosyltransferase 2-like" evidence="2">
    <location>
        <begin position="36"/>
        <end position="164"/>
    </location>
</feature>
<name>A0A1H1PHA9_9CELL</name>
<proteinExistence type="inferred from homology"/>
<dbReference type="STRING" id="545619.SAMN04489860_0805"/>
<gene>
    <name evidence="3" type="ORF">SAMN04489860_0805</name>
</gene>
<organism evidence="3 4">
    <name type="scientific">Paraoerskovia marina</name>
    <dbReference type="NCBI Taxonomy" id="545619"/>
    <lineage>
        <taxon>Bacteria</taxon>
        <taxon>Bacillati</taxon>
        <taxon>Actinomycetota</taxon>
        <taxon>Actinomycetes</taxon>
        <taxon>Micrococcales</taxon>
        <taxon>Cellulomonadaceae</taxon>
        <taxon>Paraoerskovia</taxon>
    </lineage>
</organism>
<evidence type="ECO:0000256" key="1">
    <source>
        <dbReference type="ARBA" id="ARBA00006739"/>
    </source>
</evidence>
<dbReference type="PANTHER" id="PTHR48090:SF7">
    <property type="entry name" value="RFBJ PROTEIN"/>
    <property type="match status" value="1"/>
</dbReference>
<dbReference type="PANTHER" id="PTHR48090">
    <property type="entry name" value="UNDECAPRENYL-PHOSPHATE 4-DEOXY-4-FORMAMIDO-L-ARABINOSE TRANSFERASE-RELATED"/>
    <property type="match status" value="1"/>
</dbReference>
<keyword evidence="4" id="KW-1185">Reference proteome</keyword>
<dbReference type="Gene3D" id="3.90.550.10">
    <property type="entry name" value="Spore Coat Polysaccharide Biosynthesis Protein SpsA, Chain A"/>
    <property type="match status" value="1"/>
</dbReference>
<reference evidence="3 4" key="1">
    <citation type="submission" date="2016-10" db="EMBL/GenBank/DDBJ databases">
        <authorList>
            <person name="de Groot N.N."/>
        </authorList>
    </citation>
    <scope>NUCLEOTIDE SEQUENCE [LARGE SCALE GENOMIC DNA]</scope>
    <source>
        <strain evidence="3 4">DSM 22126</strain>
    </source>
</reference>
<dbReference type="CDD" id="cd04179">
    <property type="entry name" value="DPM_DPG-synthase_like"/>
    <property type="match status" value="1"/>
</dbReference>
<dbReference type="eggNOG" id="COG1215">
    <property type="taxonomic scope" value="Bacteria"/>
</dbReference>
<keyword evidence="3" id="KW-0808">Transferase</keyword>
<dbReference type="AlphaFoldDB" id="A0A1H1PHA9"/>
<dbReference type="EMBL" id="LT629776">
    <property type="protein sequence ID" value="SDS10503.1"/>
    <property type="molecule type" value="Genomic_DNA"/>
</dbReference>
<evidence type="ECO:0000313" key="4">
    <source>
        <dbReference type="Proteomes" id="UP000185663"/>
    </source>
</evidence>
<dbReference type="GO" id="GO:0016740">
    <property type="term" value="F:transferase activity"/>
    <property type="evidence" value="ECO:0007669"/>
    <property type="project" value="UniProtKB-KW"/>
</dbReference>
<dbReference type="InterPro" id="IPR029044">
    <property type="entry name" value="Nucleotide-diphossugar_trans"/>
</dbReference>
<accession>A0A1H1PHA9</accession>
<dbReference type="InterPro" id="IPR050256">
    <property type="entry name" value="Glycosyltransferase_2"/>
</dbReference>
<dbReference type="SUPFAM" id="SSF53448">
    <property type="entry name" value="Nucleotide-diphospho-sugar transferases"/>
    <property type="match status" value="1"/>
</dbReference>
<protein>
    <submittedName>
        <fullName evidence="3">Glycosyl transferase family 2</fullName>
    </submittedName>
</protein>
<sequence>MPEQHAQPAPPAVRADVVLPCLDEAEGLAWLLPRLPEGMHAIVVDNGSTDGSQDVARAHGATVVTADVKGFGSAAHTGLEAASADIVAFMDADASLDPADLPKVVGPVEDGTADLVLGRRDAARGAWPWHLRFANRELARRTRRRTGVVLHDLGPMRAARREALLALDLTDRRSGYPLEMVVSASDAGWTVTEVDVPYVQRKGRSKVTGTPLGAWRAVQDMSKVLAR</sequence>
<dbReference type="InterPro" id="IPR001173">
    <property type="entry name" value="Glyco_trans_2-like"/>
</dbReference>
<evidence type="ECO:0000313" key="3">
    <source>
        <dbReference type="EMBL" id="SDS10503.1"/>
    </source>
</evidence>
<dbReference type="Pfam" id="PF00535">
    <property type="entry name" value="Glycos_transf_2"/>
    <property type="match status" value="1"/>
</dbReference>